<sequence length="244" mass="27964">MLKIIYFDEFSATDFVDISDGGKKEQSSQKIKDRANKLSADVGTKLEAKWNWLPFFGVQGSSEMKANISSTGNTLIKTTISNTVLTDYLEKVSEDTNIKKFNGYRLSAYPNSITFFKMYTPYMIVAEKNQEINLAKLDEALASARGYYELIAEKPGYKSILRFNIKAFRNNYGISDLIKMNLIYHAIEVGEFEEHKLDMKHEFSIEQDTLSARKILDNDDFHDKKDKKNLLKVYDVILAGVENE</sequence>
<proteinExistence type="predicted"/>
<protein>
    <submittedName>
        <fullName evidence="1">Uncharacterized protein</fullName>
    </submittedName>
</protein>
<name>A0A1S8MZB7_CLOSA</name>
<organism evidence="1 2">
    <name type="scientific">Clostridium saccharobutylicum</name>
    <dbReference type="NCBI Taxonomy" id="169679"/>
    <lineage>
        <taxon>Bacteria</taxon>
        <taxon>Bacillati</taxon>
        <taxon>Bacillota</taxon>
        <taxon>Clostridia</taxon>
        <taxon>Eubacteriales</taxon>
        <taxon>Clostridiaceae</taxon>
        <taxon>Clostridium</taxon>
    </lineage>
</organism>
<dbReference type="RefSeq" id="WP_077866711.1">
    <property type="nucleotide sequence ID" value="NZ_LZYZ01000007.1"/>
</dbReference>
<dbReference type="InterPro" id="IPR045633">
    <property type="entry name" value="DUF6414"/>
</dbReference>
<reference evidence="1 2" key="1">
    <citation type="submission" date="2016-05" db="EMBL/GenBank/DDBJ databases">
        <title>Microbial solvent formation.</title>
        <authorList>
            <person name="Poehlein A."/>
            <person name="Montoya Solano J.D."/>
            <person name="Flitsch S."/>
            <person name="Krabben P."/>
            <person name="Duerre P."/>
            <person name="Daniel R."/>
        </authorList>
    </citation>
    <scope>NUCLEOTIDE SEQUENCE [LARGE SCALE GENOMIC DNA]</scope>
    <source>
        <strain evidence="1 2">L1-8</strain>
    </source>
</reference>
<evidence type="ECO:0000313" key="1">
    <source>
        <dbReference type="EMBL" id="OOM09401.1"/>
    </source>
</evidence>
<gene>
    <name evidence="1" type="ORF">CLOSAC_36820</name>
</gene>
<accession>A0A1S8MZB7</accession>
<dbReference type="AlphaFoldDB" id="A0A1S8MZB7"/>
<evidence type="ECO:0000313" key="2">
    <source>
        <dbReference type="Proteomes" id="UP000191154"/>
    </source>
</evidence>
<comment type="caution">
    <text evidence="1">The sequence shown here is derived from an EMBL/GenBank/DDBJ whole genome shotgun (WGS) entry which is preliminary data.</text>
</comment>
<dbReference type="Pfam" id="PF19952">
    <property type="entry name" value="DUF6414"/>
    <property type="match status" value="1"/>
</dbReference>
<dbReference type="EMBL" id="LZYZ01000007">
    <property type="protein sequence ID" value="OOM09401.1"/>
    <property type="molecule type" value="Genomic_DNA"/>
</dbReference>
<dbReference type="Proteomes" id="UP000191154">
    <property type="component" value="Unassembled WGS sequence"/>
</dbReference>